<dbReference type="Gene3D" id="2.40.128.90">
    <property type="entry name" value="OMPT-like"/>
    <property type="match status" value="1"/>
</dbReference>
<dbReference type="Proteomes" id="UP000241426">
    <property type="component" value="Unassembled WGS sequence"/>
</dbReference>
<dbReference type="GO" id="GO:0004190">
    <property type="term" value="F:aspartic-type endopeptidase activity"/>
    <property type="evidence" value="ECO:0007669"/>
    <property type="project" value="InterPro"/>
</dbReference>
<dbReference type="SUPFAM" id="SSF69917">
    <property type="entry name" value="OMPT-like"/>
    <property type="match status" value="1"/>
</dbReference>
<feature type="chain" id="PRO_5015513836" description="Protochlamydia outer membrane protein domain-containing protein" evidence="1">
    <location>
        <begin position="22"/>
        <end position="301"/>
    </location>
</feature>
<dbReference type="EMBL" id="PYNF01000003">
    <property type="protein sequence ID" value="PSV00711.1"/>
    <property type="molecule type" value="Genomic_DNA"/>
</dbReference>
<protein>
    <recommendedName>
        <fullName evidence="4">Protochlamydia outer membrane protein domain-containing protein</fullName>
    </recommendedName>
</protein>
<evidence type="ECO:0000313" key="3">
    <source>
        <dbReference type="Proteomes" id="UP000241426"/>
    </source>
</evidence>
<sequence>MKLKNAVIPLLFGVLSSNAMAMSFSVVKKDINYSWSIDNSKFGGLKKTSEITWKASPLVLELSNDFSFGTVGVYFGGASSVFNDKDWCRSSNGVSCSGSSKGKIINFSNDTSVEGSLKTAGLFISGELFSFKDILGLDNISISNKTTLEMNQYTAKGLVNDLSNKEKYNKDVTANKTETYFLSSVYYLNFIENYGKFSFKLSPLLGFSDIYMIDHHVLRKDVQHLKFKIMDAGFVYGGSAEVDYKVSPKLSIVLAGEYKKYSGIVAKAVTMSGSDKEDIGVGLGSNQSIETKLTLTAKYDF</sequence>
<comment type="caution">
    <text evidence="2">The sequence shown here is derived from an EMBL/GenBank/DDBJ whole genome shotgun (WGS) entry which is preliminary data.</text>
</comment>
<dbReference type="InterPro" id="IPR020080">
    <property type="entry name" value="OM_adhesin/peptidase_omptin"/>
</dbReference>
<dbReference type="AlphaFoldDB" id="A0A2T3KLZ4"/>
<gene>
    <name evidence="2" type="ORF">C9J27_06100</name>
</gene>
<dbReference type="InterPro" id="IPR053724">
    <property type="entry name" value="OMP_A26_sf"/>
</dbReference>
<reference evidence="2 3" key="1">
    <citation type="submission" date="2018-01" db="EMBL/GenBank/DDBJ databases">
        <title>Whole genome sequencing of Histamine producing bacteria.</title>
        <authorList>
            <person name="Butler K."/>
        </authorList>
    </citation>
    <scope>NUCLEOTIDE SEQUENCE [LARGE SCALE GENOMIC DNA]</scope>
    <source>
        <strain evidence="2 3">FS-7.2</strain>
    </source>
</reference>
<evidence type="ECO:0000256" key="1">
    <source>
        <dbReference type="SAM" id="SignalP"/>
    </source>
</evidence>
<evidence type="ECO:0000313" key="2">
    <source>
        <dbReference type="EMBL" id="PSV00711.1"/>
    </source>
</evidence>
<feature type="signal peptide" evidence="1">
    <location>
        <begin position="1"/>
        <end position="21"/>
    </location>
</feature>
<keyword evidence="1" id="KW-0732">Signal</keyword>
<name>A0A2T3KLZ4_9GAMM</name>
<proteinExistence type="predicted"/>
<dbReference type="RefSeq" id="WP_107289341.1">
    <property type="nucleotide sequence ID" value="NZ_PYNF01000003.1"/>
</dbReference>
<organism evidence="2 3">
    <name type="scientific">Photobacterium kishitanii</name>
    <dbReference type="NCBI Taxonomy" id="318456"/>
    <lineage>
        <taxon>Bacteria</taxon>
        <taxon>Pseudomonadati</taxon>
        <taxon>Pseudomonadota</taxon>
        <taxon>Gammaproteobacteria</taxon>
        <taxon>Vibrionales</taxon>
        <taxon>Vibrionaceae</taxon>
        <taxon>Photobacterium</taxon>
    </lineage>
</organism>
<accession>A0A2T3KLZ4</accession>
<evidence type="ECO:0008006" key="4">
    <source>
        <dbReference type="Google" id="ProtNLM"/>
    </source>
</evidence>